<dbReference type="InterPro" id="IPR042100">
    <property type="entry name" value="Bug_dom1"/>
</dbReference>
<feature type="signal peptide" evidence="2">
    <location>
        <begin position="1"/>
        <end position="24"/>
    </location>
</feature>
<dbReference type="PANTHER" id="PTHR42928">
    <property type="entry name" value="TRICARBOXYLATE-BINDING PROTEIN"/>
    <property type="match status" value="1"/>
</dbReference>
<keyword evidence="2" id="KW-0732">Signal</keyword>
<sequence length="323" mass="34508">MILKRRSALLMSALIALFPLCAGAQTAYPTKPIRLVVGYAPGASTDLMARFTAEHMGHLLNQRIVVENRPGADSALATRLVKNERPDGHTLLFTTLTLAFNLHAFKEPGYKLDDFVTIGAYGYTGNTLFVNTRSSGAKTLKEFIAYSQANPGKITVSSLGKGSAPALAANRFGTQAKMGWREIPFKSAADAVAAVVAGTVDAYMAAPSTAMASMSQPDIAVFAVTGDVPSPALPGVPTFKQLGYDMPDSISLGVFAPRDTPQPIIDKLRAALEEAKLNDDNRKKVEAAGLQLYAGDWKNFDARLKASGDLYLADTRQLGIEPQ</sequence>
<comment type="caution">
    <text evidence="3">The sequence shown here is derived from an EMBL/GenBank/DDBJ whole genome shotgun (WGS) entry which is preliminary data.</text>
</comment>
<dbReference type="CDD" id="cd07012">
    <property type="entry name" value="PBP2_Bug_TTT"/>
    <property type="match status" value="1"/>
</dbReference>
<keyword evidence="4" id="KW-1185">Reference proteome</keyword>
<dbReference type="AlphaFoldDB" id="A0A370KZR8"/>
<dbReference type="SUPFAM" id="SSF53850">
    <property type="entry name" value="Periplasmic binding protein-like II"/>
    <property type="match status" value="1"/>
</dbReference>
<name>A0A370KZR8_9HYPH</name>
<organism evidence="3 4">
    <name type="scientific">Bosea caraganae</name>
    <dbReference type="NCBI Taxonomy" id="2763117"/>
    <lineage>
        <taxon>Bacteria</taxon>
        <taxon>Pseudomonadati</taxon>
        <taxon>Pseudomonadota</taxon>
        <taxon>Alphaproteobacteria</taxon>
        <taxon>Hyphomicrobiales</taxon>
        <taxon>Boseaceae</taxon>
        <taxon>Bosea</taxon>
    </lineage>
</organism>
<protein>
    <submittedName>
        <fullName evidence="3">Tripartite tricarboxylate transporter substrate binding protein</fullName>
    </submittedName>
</protein>
<evidence type="ECO:0000313" key="4">
    <source>
        <dbReference type="Proteomes" id="UP000255207"/>
    </source>
</evidence>
<dbReference type="Gene3D" id="3.40.190.150">
    <property type="entry name" value="Bordetella uptake gene, domain 1"/>
    <property type="match status" value="1"/>
</dbReference>
<dbReference type="InterPro" id="IPR005064">
    <property type="entry name" value="BUG"/>
</dbReference>
<dbReference type="PIRSF" id="PIRSF017082">
    <property type="entry name" value="YflP"/>
    <property type="match status" value="1"/>
</dbReference>
<dbReference type="Gene3D" id="3.40.190.10">
    <property type="entry name" value="Periplasmic binding protein-like II"/>
    <property type="match status" value="1"/>
</dbReference>
<dbReference type="EMBL" id="QQTP01000019">
    <property type="protein sequence ID" value="RDJ20356.1"/>
    <property type="molecule type" value="Genomic_DNA"/>
</dbReference>
<dbReference type="PANTHER" id="PTHR42928:SF5">
    <property type="entry name" value="BLR1237 PROTEIN"/>
    <property type="match status" value="1"/>
</dbReference>
<accession>A0A370KZR8</accession>
<dbReference type="Proteomes" id="UP000255207">
    <property type="component" value="Unassembled WGS sequence"/>
</dbReference>
<proteinExistence type="inferred from homology"/>
<gene>
    <name evidence="3" type="ORF">DWE98_24775</name>
</gene>
<reference evidence="4" key="1">
    <citation type="submission" date="2018-07" db="EMBL/GenBank/DDBJ databases">
        <authorList>
            <person name="Safronova V.I."/>
            <person name="Chirak E.R."/>
            <person name="Sazanova A.L."/>
        </authorList>
    </citation>
    <scope>NUCLEOTIDE SEQUENCE [LARGE SCALE GENOMIC DNA]</scope>
    <source>
        <strain evidence="4">RCAM04685</strain>
    </source>
</reference>
<dbReference type="RefSeq" id="WP_114831995.1">
    <property type="nucleotide sequence ID" value="NZ_QQTO01000020.1"/>
</dbReference>
<dbReference type="Pfam" id="PF03401">
    <property type="entry name" value="TctC"/>
    <property type="match status" value="1"/>
</dbReference>
<evidence type="ECO:0000256" key="2">
    <source>
        <dbReference type="SAM" id="SignalP"/>
    </source>
</evidence>
<dbReference type="OrthoDB" id="8443386at2"/>
<comment type="similarity">
    <text evidence="1">Belongs to the UPF0065 (bug) family.</text>
</comment>
<evidence type="ECO:0000256" key="1">
    <source>
        <dbReference type="ARBA" id="ARBA00006987"/>
    </source>
</evidence>
<evidence type="ECO:0000313" key="3">
    <source>
        <dbReference type="EMBL" id="RDJ20356.1"/>
    </source>
</evidence>
<feature type="chain" id="PRO_5030068193" evidence="2">
    <location>
        <begin position="25"/>
        <end position="323"/>
    </location>
</feature>